<gene>
    <name evidence="2" type="ORF">BGZ99_000066</name>
</gene>
<feature type="compositionally biased region" description="Basic and acidic residues" evidence="1">
    <location>
        <begin position="324"/>
        <end position="338"/>
    </location>
</feature>
<keyword evidence="3" id="KW-1185">Reference proteome</keyword>
<organism evidence="2 3">
    <name type="scientific">Dissophora globulifera</name>
    <dbReference type="NCBI Taxonomy" id="979702"/>
    <lineage>
        <taxon>Eukaryota</taxon>
        <taxon>Fungi</taxon>
        <taxon>Fungi incertae sedis</taxon>
        <taxon>Mucoromycota</taxon>
        <taxon>Mortierellomycotina</taxon>
        <taxon>Mortierellomycetes</taxon>
        <taxon>Mortierellales</taxon>
        <taxon>Mortierellaceae</taxon>
        <taxon>Dissophora</taxon>
    </lineage>
</organism>
<feature type="compositionally biased region" description="Polar residues" evidence="1">
    <location>
        <begin position="240"/>
        <end position="252"/>
    </location>
</feature>
<dbReference type="AlphaFoldDB" id="A0A9P6RUX0"/>
<feature type="compositionally biased region" description="Basic and acidic residues" evidence="1">
    <location>
        <begin position="454"/>
        <end position="464"/>
    </location>
</feature>
<dbReference type="OrthoDB" id="2100128at2759"/>
<feature type="compositionally biased region" description="Basic and acidic residues" evidence="1">
    <location>
        <begin position="48"/>
        <end position="59"/>
    </location>
</feature>
<comment type="caution">
    <text evidence="2">The sequence shown here is derived from an EMBL/GenBank/DDBJ whole genome shotgun (WGS) entry which is preliminary data.</text>
</comment>
<feature type="compositionally biased region" description="Basic and acidic residues" evidence="1">
    <location>
        <begin position="206"/>
        <end position="216"/>
    </location>
</feature>
<proteinExistence type="predicted"/>
<feature type="compositionally biased region" description="Polar residues" evidence="1">
    <location>
        <begin position="1"/>
        <end position="11"/>
    </location>
</feature>
<feature type="compositionally biased region" description="Basic and acidic residues" evidence="1">
    <location>
        <begin position="350"/>
        <end position="392"/>
    </location>
</feature>
<protein>
    <submittedName>
        <fullName evidence="2">Uncharacterized protein</fullName>
    </submittedName>
</protein>
<feature type="compositionally biased region" description="Low complexity" evidence="1">
    <location>
        <begin position="393"/>
        <end position="409"/>
    </location>
</feature>
<accession>A0A9P6RUX0</accession>
<reference evidence="2" key="1">
    <citation type="journal article" date="2020" name="Fungal Divers.">
        <title>Resolving the Mortierellaceae phylogeny through synthesis of multi-gene phylogenetics and phylogenomics.</title>
        <authorList>
            <person name="Vandepol N."/>
            <person name="Liber J."/>
            <person name="Desiro A."/>
            <person name="Na H."/>
            <person name="Kennedy M."/>
            <person name="Barry K."/>
            <person name="Grigoriev I.V."/>
            <person name="Miller A.N."/>
            <person name="O'Donnell K."/>
            <person name="Stajich J.E."/>
            <person name="Bonito G."/>
        </authorList>
    </citation>
    <scope>NUCLEOTIDE SEQUENCE</scope>
    <source>
        <strain evidence="2">REB-010B</strain>
    </source>
</reference>
<evidence type="ECO:0000256" key="1">
    <source>
        <dbReference type="SAM" id="MobiDB-lite"/>
    </source>
</evidence>
<name>A0A9P6RUX0_9FUNG</name>
<evidence type="ECO:0000313" key="3">
    <source>
        <dbReference type="Proteomes" id="UP000738325"/>
    </source>
</evidence>
<evidence type="ECO:0000313" key="2">
    <source>
        <dbReference type="EMBL" id="KAG0329837.1"/>
    </source>
</evidence>
<feature type="region of interest" description="Disordered" evidence="1">
    <location>
        <begin position="1"/>
        <end position="507"/>
    </location>
</feature>
<sequence length="875" mass="96473">MAESSSVSNPHLTADWADDTDEEIDFGAPVFSDDEEFAPALADLSAQDTDHVGNGDHGKNGNNGHEASQSSAPRFTSGFADGSNRTLDRRTHNDSSLQPMSSRVRARDLSSPYRDAPNNHLDRSYSGNQHQAARAQGGSWEKGGQWRSDSRRDPGSKGPFPAYGSPRGDGGSRGQKLNEDRGPAAGQRSTRQVIPLPPKPAASLDANHRPQIERSRSPSYRAHSPLPASGGPRREDTRQTLHSPLIGSNRSLSPHKLHPTGGLSTQSHSPHLPTRAHMDQLSPSRDQSARRSRDPAADGRWEKTPHEDKPYPSQQPPPVPVASPKDDIIYFRRREGRNINDPPSQARGTMYHERLEVEEHRSRSFDQRDTSNDRWGKNTVAEPDRPYPERHTSTSGTINNNSSQNNNSSKAKSRGQPDISAASPSPPISQRGHRGKGKDQQKRRSKDQPVAAIDDNHSQGKDDGASVPWWEQSTYNPKKKEEASKMPSSTAAPVAPIAAESESKKDAPWWEQSTYKLKPRTDTVDQVASRLGSVDLKSNSTAPAAVASHNSAVEAATMARRKALGQIEKYETQYGTNKLRPIPPRTQQSDAMDKILESFRKLREGLFATETKDIFAVQVYEQSVLFSLYAGNIPELTKALYHLVQELHPVVYPSSQATDPSRTLADAGATSIQIPIERQRFLALYILHHIAKPIWPRSVSSSIMHESAFHPKTETDQLVMSLVHVYEQHRRLGNSAEEIGGGLGRDLVFALTFWKALREGNWIVRERLLDSTTATANQESVSWEQRLMIRHSMGDSLGSARMMSVATMSKAYYSLPVSVMAQAVGLAVSREDTELGAANAGVDGTELWIQKLKSTYGLAPTIVVRDKNLMFKAKA</sequence>
<dbReference type="Proteomes" id="UP000738325">
    <property type="component" value="Unassembled WGS sequence"/>
</dbReference>
<dbReference type="PANTHER" id="PTHR39398">
    <property type="entry name" value="YALI0F14311P"/>
    <property type="match status" value="1"/>
</dbReference>
<dbReference type="PANTHER" id="PTHR39398:SF1">
    <property type="entry name" value="CSN8_PSMD8_EIF3K DOMAIN-CONTAINING PROTEIN"/>
    <property type="match status" value="1"/>
</dbReference>
<dbReference type="EMBL" id="JAAAIP010000010">
    <property type="protein sequence ID" value="KAG0329837.1"/>
    <property type="molecule type" value="Genomic_DNA"/>
</dbReference>
<feature type="compositionally biased region" description="Basic and acidic residues" evidence="1">
    <location>
        <begin position="287"/>
        <end position="310"/>
    </location>
</feature>
<feature type="compositionally biased region" description="Acidic residues" evidence="1">
    <location>
        <begin position="16"/>
        <end position="25"/>
    </location>
</feature>